<dbReference type="SUPFAM" id="SSF55008">
    <property type="entry name" value="HMA, heavy metal-associated domain"/>
    <property type="match status" value="2"/>
</dbReference>
<evidence type="ECO:0000256" key="11">
    <source>
        <dbReference type="ARBA" id="ARBA00022842"/>
    </source>
</evidence>
<dbReference type="Gene3D" id="3.40.1110.10">
    <property type="entry name" value="Calcium-transporting ATPase, cytoplasmic domain N"/>
    <property type="match status" value="1"/>
</dbReference>
<keyword evidence="20" id="KW-1185">Reference proteome</keyword>
<evidence type="ECO:0000256" key="9">
    <source>
        <dbReference type="ARBA" id="ARBA00022833"/>
    </source>
</evidence>
<evidence type="ECO:0000256" key="3">
    <source>
        <dbReference type="ARBA" id="ARBA00022475"/>
    </source>
</evidence>
<feature type="domain" description="HMA" evidence="18">
    <location>
        <begin position="85"/>
        <end position="154"/>
    </location>
</feature>
<dbReference type="CDD" id="cd07548">
    <property type="entry name" value="P-type_ATPase-Cd_Zn_Co_like"/>
    <property type="match status" value="1"/>
</dbReference>
<keyword evidence="13 17" id="KW-1133">Transmembrane helix</keyword>
<dbReference type="Pfam" id="PF00403">
    <property type="entry name" value="HMA"/>
    <property type="match status" value="2"/>
</dbReference>
<dbReference type="PANTHER" id="PTHR48085">
    <property type="entry name" value="CADMIUM/ZINC-TRANSPORTING ATPASE HMA2-RELATED"/>
    <property type="match status" value="1"/>
</dbReference>
<dbReference type="GO" id="GO:0005886">
    <property type="term" value="C:plasma membrane"/>
    <property type="evidence" value="ECO:0007669"/>
    <property type="project" value="UniProtKB-SubCell"/>
</dbReference>
<dbReference type="PROSITE" id="PS50846">
    <property type="entry name" value="HMA_2"/>
    <property type="match status" value="2"/>
</dbReference>
<dbReference type="PROSITE" id="PS00154">
    <property type="entry name" value="ATPASE_E1_E2"/>
    <property type="match status" value="1"/>
</dbReference>
<dbReference type="InterPro" id="IPR001757">
    <property type="entry name" value="P_typ_ATPase"/>
</dbReference>
<evidence type="ECO:0000256" key="15">
    <source>
        <dbReference type="ARBA" id="ARBA00047308"/>
    </source>
</evidence>
<keyword evidence="5" id="KW-0597">Phosphoprotein</keyword>
<evidence type="ECO:0000256" key="14">
    <source>
        <dbReference type="ARBA" id="ARBA00023136"/>
    </source>
</evidence>
<dbReference type="STRING" id="142842.SAMN02745118_01961"/>
<evidence type="ECO:0000256" key="12">
    <source>
        <dbReference type="ARBA" id="ARBA00022967"/>
    </source>
</evidence>
<keyword evidence="14 17" id="KW-0472">Membrane</keyword>
<dbReference type="RefSeq" id="WP_078810397.1">
    <property type="nucleotide sequence ID" value="NZ_FUWM01000016.1"/>
</dbReference>
<comment type="catalytic activity">
    <reaction evidence="16">
        <text>Cd(2+)(in) + ATP + H2O = Cd(2+)(out) + ADP + phosphate + H(+)</text>
        <dbReference type="Rhea" id="RHEA:12132"/>
        <dbReference type="ChEBI" id="CHEBI:15377"/>
        <dbReference type="ChEBI" id="CHEBI:15378"/>
        <dbReference type="ChEBI" id="CHEBI:30616"/>
        <dbReference type="ChEBI" id="CHEBI:43474"/>
        <dbReference type="ChEBI" id="CHEBI:48775"/>
        <dbReference type="ChEBI" id="CHEBI:456216"/>
        <dbReference type="EC" id="7.2.2.21"/>
    </reaction>
</comment>
<evidence type="ECO:0000256" key="17">
    <source>
        <dbReference type="RuleBase" id="RU362081"/>
    </source>
</evidence>
<dbReference type="EMBL" id="FUWM01000016">
    <property type="protein sequence ID" value="SJZ83609.1"/>
    <property type="molecule type" value="Genomic_DNA"/>
</dbReference>
<dbReference type="Pfam" id="PF00702">
    <property type="entry name" value="Hydrolase"/>
    <property type="match status" value="1"/>
</dbReference>
<dbReference type="FunFam" id="2.70.150.10:FF:000002">
    <property type="entry name" value="Copper-transporting ATPase 1, putative"/>
    <property type="match status" value="1"/>
</dbReference>
<sequence length="794" mass="86132">MGADSLVKEKLLLEGLNCPSCASKIEAKVGELSEVNESKMNFMMKTLEVKINVNPGEVIDKIAKIVDDIEPGVEVKRTNQTNLNKKKKLTLEGLGCANCAQKIENRVNDLEEVVKADLSFALQELSIEVNEAKVLSEVVTTVREIVHDLEPDVIIKEDEDDCCGHEHGHSHSQEDNNELKSEGIRIGIGAAFFVAALLLKLSFVGELALYGIAYVIIGGKVLSKSARNISKGQIFDENFLMAIATIGAFAIQEFPEGVAVMLFYEVGELFQDMAVNRSRRSIKSLLDIRPDYANLKEEDEVRKVDPNQVQIGDLIVVKPGEKVPLDGEVIEGESMVDTAALTGESVPRKVKQGEEILSGMINQDGLLTVKVSKEFGQSTVNKILELVQNAASEKAPTEKFITKFARYYTPGVVFGALALAIIPPLVIPGAAFNEWIYRALVFLVVSCPCALVVSIPLGFFGGIGSASKQGVLVKGGNYLEALNSVQTVVMDKTGTLTEGVFDVAEIVPEGDWSKGDLLKLAAQAETNSNHPIAQSILEAYQGENIKSDEIDNYQEIAGHGLKVTVDGKEILAGNHKLMEREDINYNDRIDSSGTIIYVACDNEYVGYILISDKIKEDAKEAISGLKRLGVDKFVMLTGDNKQVAQSVADELGLDDYYAELLPDQKIEKVEEMLNRSDDDQNLIFVGDGINDAPVLARSDIGVAMGGLGSDAAIEAADVVLMKDKPSNLIDAINIAKFTRKIIWQNIILALGIKGIVLILGAFGSATMWEAVFADVGVALLAVLNAMRITRAKGE</sequence>
<dbReference type="InterPro" id="IPR044492">
    <property type="entry name" value="P_typ_ATPase_HD_dom"/>
</dbReference>
<feature type="transmembrane region" description="Helical" evidence="17">
    <location>
        <begin position="407"/>
        <end position="427"/>
    </location>
</feature>
<evidence type="ECO:0000256" key="13">
    <source>
        <dbReference type="ARBA" id="ARBA00022989"/>
    </source>
</evidence>
<dbReference type="Proteomes" id="UP000190625">
    <property type="component" value="Unassembled WGS sequence"/>
</dbReference>
<dbReference type="GO" id="GO:0046872">
    <property type="term" value="F:metal ion binding"/>
    <property type="evidence" value="ECO:0007669"/>
    <property type="project" value="UniProtKB-KW"/>
</dbReference>
<feature type="domain" description="HMA" evidence="18">
    <location>
        <begin position="7"/>
        <end position="74"/>
    </location>
</feature>
<dbReference type="InterPro" id="IPR023298">
    <property type="entry name" value="ATPase_P-typ_TM_dom_sf"/>
</dbReference>
<dbReference type="PRINTS" id="PR00119">
    <property type="entry name" value="CATATPASE"/>
</dbReference>
<dbReference type="AlphaFoldDB" id="A0A1T4NWI9"/>
<evidence type="ECO:0000256" key="16">
    <source>
        <dbReference type="ARBA" id="ARBA00049338"/>
    </source>
</evidence>
<feature type="transmembrane region" description="Helical" evidence="17">
    <location>
        <begin position="742"/>
        <end position="762"/>
    </location>
</feature>
<dbReference type="SFLD" id="SFLDG00002">
    <property type="entry name" value="C1.7:_P-type_atpase_like"/>
    <property type="match status" value="1"/>
</dbReference>
<dbReference type="Pfam" id="PF00122">
    <property type="entry name" value="E1-E2_ATPase"/>
    <property type="match status" value="1"/>
</dbReference>
<dbReference type="PRINTS" id="PR00941">
    <property type="entry name" value="CDATPASE"/>
</dbReference>
<keyword evidence="4" id="KW-0104">Cadmium</keyword>
<dbReference type="OrthoDB" id="9760364at2"/>
<name>A0A1T4NWI9_9FIRM</name>
<evidence type="ECO:0000259" key="18">
    <source>
        <dbReference type="PROSITE" id="PS50846"/>
    </source>
</evidence>
<dbReference type="InterPro" id="IPR036412">
    <property type="entry name" value="HAD-like_sf"/>
</dbReference>
<dbReference type="InterPro" id="IPR051014">
    <property type="entry name" value="Cation_Transport_ATPase_IB"/>
</dbReference>
<dbReference type="GO" id="GO:0016463">
    <property type="term" value="F:P-type zinc transporter activity"/>
    <property type="evidence" value="ECO:0007669"/>
    <property type="project" value="UniProtKB-EC"/>
</dbReference>
<dbReference type="InterPro" id="IPR006121">
    <property type="entry name" value="HMA_dom"/>
</dbReference>
<dbReference type="PANTHER" id="PTHR48085:SF5">
    <property type="entry name" value="CADMIUM_ZINC-TRANSPORTING ATPASE HMA4-RELATED"/>
    <property type="match status" value="1"/>
</dbReference>
<dbReference type="InterPro" id="IPR036163">
    <property type="entry name" value="HMA_dom_sf"/>
</dbReference>
<dbReference type="GO" id="GO:0005524">
    <property type="term" value="F:ATP binding"/>
    <property type="evidence" value="ECO:0007669"/>
    <property type="project" value="UniProtKB-UniRule"/>
</dbReference>
<organism evidence="19 20">
    <name type="scientific">Selenihalanaerobacter shriftii</name>
    <dbReference type="NCBI Taxonomy" id="142842"/>
    <lineage>
        <taxon>Bacteria</taxon>
        <taxon>Bacillati</taxon>
        <taxon>Bacillota</taxon>
        <taxon>Clostridia</taxon>
        <taxon>Halanaerobiales</taxon>
        <taxon>Halobacteroidaceae</taxon>
        <taxon>Selenihalanaerobacter</taxon>
    </lineage>
</organism>
<dbReference type="InterPro" id="IPR023214">
    <property type="entry name" value="HAD_sf"/>
</dbReference>
<dbReference type="SUPFAM" id="SSF56784">
    <property type="entry name" value="HAD-like"/>
    <property type="match status" value="1"/>
</dbReference>
<dbReference type="SUPFAM" id="SSF81665">
    <property type="entry name" value="Calcium ATPase, transmembrane domain M"/>
    <property type="match status" value="1"/>
</dbReference>
<dbReference type="NCBIfam" id="TIGR01512">
    <property type="entry name" value="ATPase-IB2_Cd"/>
    <property type="match status" value="1"/>
</dbReference>
<dbReference type="SFLD" id="SFLDF00027">
    <property type="entry name" value="p-type_atpase"/>
    <property type="match status" value="1"/>
</dbReference>
<accession>A0A1T4NWI9</accession>
<dbReference type="InterPro" id="IPR023299">
    <property type="entry name" value="ATPase_P-typ_cyto_dom_N"/>
</dbReference>
<dbReference type="SUPFAM" id="SSF81653">
    <property type="entry name" value="Calcium ATPase, transduction domain A"/>
    <property type="match status" value="1"/>
</dbReference>
<evidence type="ECO:0000256" key="4">
    <source>
        <dbReference type="ARBA" id="ARBA00022539"/>
    </source>
</evidence>
<keyword evidence="11" id="KW-0460">Magnesium</keyword>
<evidence type="ECO:0000256" key="8">
    <source>
        <dbReference type="ARBA" id="ARBA00022741"/>
    </source>
</evidence>
<dbReference type="InterPro" id="IPR059000">
    <property type="entry name" value="ATPase_P-type_domA"/>
</dbReference>
<protein>
    <submittedName>
        <fullName evidence="19">Cd2+/Zn2+-exporting ATPase</fullName>
    </submittedName>
</protein>
<proteinExistence type="inferred from homology"/>
<evidence type="ECO:0000256" key="5">
    <source>
        <dbReference type="ARBA" id="ARBA00022553"/>
    </source>
</evidence>
<keyword evidence="10 17" id="KW-0067">ATP-binding</keyword>
<dbReference type="FunFam" id="3.40.1110.10:FF:000066">
    <property type="entry name" value="Cadmium-translocating P-type ATPase"/>
    <property type="match status" value="1"/>
</dbReference>
<gene>
    <name evidence="19" type="ORF">SAMN02745118_01961</name>
</gene>
<dbReference type="NCBIfam" id="TIGR01494">
    <property type="entry name" value="ATPase_P-type"/>
    <property type="match status" value="1"/>
</dbReference>
<evidence type="ECO:0000313" key="19">
    <source>
        <dbReference type="EMBL" id="SJZ83609.1"/>
    </source>
</evidence>
<evidence type="ECO:0000256" key="10">
    <source>
        <dbReference type="ARBA" id="ARBA00022840"/>
    </source>
</evidence>
<dbReference type="InterPro" id="IPR027256">
    <property type="entry name" value="P-typ_ATPase_IB"/>
</dbReference>
<keyword evidence="3 17" id="KW-1003">Cell membrane</keyword>
<keyword evidence="8 17" id="KW-0547">Nucleotide-binding</keyword>
<evidence type="ECO:0000256" key="6">
    <source>
        <dbReference type="ARBA" id="ARBA00022692"/>
    </source>
</evidence>
<feature type="transmembrane region" description="Helical" evidence="17">
    <location>
        <begin position="768"/>
        <end position="786"/>
    </location>
</feature>
<reference evidence="20" key="1">
    <citation type="submission" date="2017-02" db="EMBL/GenBank/DDBJ databases">
        <authorList>
            <person name="Varghese N."/>
            <person name="Submissions S."/>
        </authorList>
    </citation>
    <scope>NUCLEOTIDE SEQUENCE [LARGE SCALE GENOMIC DNA]</scope>
    <source>
        <strain evidence="20">ATCC BAA-73</strain>
    </source>
</reference>
<evidence type="ECO:0000256" key="1">
    <source>
        <dbReference type="ARBA" id="ARBA00004651"/>
    </source>
</evidence>
<comment type="catalytic activity">
    <reaction evidence="15">
        <text>Zn(2+)(in) + ATP + H2O = Zn(2+)(out) + ADP + phosphate + H(+)</text>
        <dbReference type="Rhea" id="RHEA:20621"/>
        <dbReference type="ChEBI" id="CHEBI:15377"/>
        <dbReference type="ChEBI" id="CHEBI:15378"/>
        <dbReference type="ChEBI" id="CHEBI:29105"/>
        <dbReference type="ChEBI" id="CHEBI:30616"/>
        <dbReference type="ChEBI" id="CHEBI:43474"/>
        <dbReference type="ChEBI" id="CHEBI:456216"/>
        <dbReference type="EC" id="7.2.2.12"/>
    </reaction>
</comment>
<dbReference type="InterPro" id="IPR018303">
    <property type="entry name" value="ATPase_P-typ_P_site"/>
</dbReference>
<feature type="transmembrane region" description="Helical" evidence="17">
    <location>
        <begin position="439"/>
        <end position="460"/>
    </location>
</feature>
<comment type="subcellular location">
    <subcellularLocation>
        <location evidence="1">Cell membrane</location>
        <topology evidence="1">Multi-pass membrane protein</topology>
    </subcellularLocation>
</comment>
<dbReference type="CDD" id="cd00371">
    <property type="entry name" value="HMA"/>
    <property type="match status" value="2"/>
</dbReference>
<evidence type="ECO:0000313" key="20">
    <source>
        <dbReference type="Proteomes" id="UP000190625"/>
    </source>
</evidence>
<dbReference type="Gene3D" id="3.40.50.1000">
    <property type="entry name" value="HAD superfamily/HAD-like"/>
    <property type="match status" value="1"/>
</dbReference>
<dbReference type="GO" id="GO:0016887">
    <property type="term" value="F:ATP hydrolysis activity"/>
    <property type="evidence" value="ECO:0007669"/>
    <property type="project" value="InterPro"/>
</dbReference>
<evidence type="ECO:0000256" key="7">
    <source>
        <dbReference type="ARBA" id="ARBA00022723"/>
    </source>
</evidence>
<dbReference type="GO" id="GO:0008551">
    <property type="term" value="F:P-type cadmium transporter activity"/>
    <property type="evidence" value="ECO:0007669"/>
    <property type="project" value="UniProtKB-EC"/>
</dbReference>
<comment type="similarity">
    <text evidence="2 17">Belongs to the cation transport ATPase (P-type) (TC 3.A.3) family. Type IB subfamily.</text>
</comment>
<dbReference type="Gene3D" id="2.70.150.10">
    <property type="entry name" value="Calcium-transporting ATPase, cytoplasmic transduction domain A"/>
    <property type="match status" value="1"/>
</dbReference>
<keyword evidence="6 17" id="KW-0812">Transmembrane</keyword>
<keyword evidence="12" id="KW-1278">Translocase</keyword>
<evidence type="ECO:0000256" key="2">
    <source>
        <dbReference type="ARBA" id="ARBA00006024"/>
    </source>
</evidence>
<dbReference type="InterPro" id="IPR008250">
    <property type="entry name" value="ATPase_P-typ_transduc_dom_A_sf"/>
</dbReference>
<dbReference type="Gene3D" id="3.30.70.100">
    <property type="match status" value="2"/>
</dbReference>
<dbReference type="SFLD" id="SFLDS00003">
    <property type="entry name" value="Haloacid_Dehalogenase"/>
    <property type="match status" value="1"/>
</dbReference>
<keyword evidence="9" id="KW-0862">Zinc</keyword>
<dbReference type="NCBIfam" id="TIGR01525">
    <property type="entry name" value="ATPase-IB_hvy"/>
    <property type="match status" value="1"/>
</dbReference>
<keyword evidence="7 17" id="KW-0479">Metal-binding</keyword>